<gene>
    <name evidence="3" type="ORF">GIB67_022724</name>
</gene>
<dbReference type="PROSITE" id="PS51767">
    <property type="entry name" value="PEPTIDASE_A1"/>
    <property type="match status" value="1"/>
</dbReference>
<dbReference type="AlphaFoldDB" id="A0A7J7P8W0"/>
<dbReference type="PROSITE" id="PS00141">
    <property type="entry name" value="ASP_PROTEASE"/>
    <property type="match status" value="1"/>
</dbReference>
<proteinExistence type="inferred from homology"/>
<sequence length="278" mass="30599">MIGRCPWYFGASIVQDRDLNAYIPSGSSTSKHLFCTHELCELGPSCKTPKQPCPYIVNYSSENTSSSGFLVEDTLHLASSGGHTSKSYVQAPVIIGCGKKQSGGYLEGVAPDGLLGLGLGDISVPSFLAKQGLVRNSFSMCFNEDDSGRIFFGDQGIATQSTTPFLSSDGKFITYMVEVESCCIRNNCFKQAGFQALVDSGSSFTFLPHEVYEKVTLEFDRRVSTKRTTYEGSPWEYCYKASSQELLDNPSFTLMFPFNNSFVVHNPSFLVYDNQVSF</sequence>
<name>A0A7J7P8W0_9MAGN</name>
<dbReference type="PANTHER" id="PTHR13683">
    <property type="entry name" value="ASPARTYL PROTEASES"/>
    <property type="match status" value="1"/>
</dbReference>
<comment type="caution">
    <text evidence="3">The sequence shown here is derived from an EMBL/GenBank/DDBJ whole genome shotgun (WGS) entry which is preliminary data.</text>
</comment>
<dbReference type="Proteomes" id="UP000541444">
    <property type="component" value="Unassembled WGS sequence"/>
</dbReference>
<organism evidence="3 4">
    <name type="scientific">Kingdonia uniflora</name>
    <dbReference type="NCBI Taxonomy" id="39325"/>
    <lineage>
        <taxon>Eukaryota</taxon>
        <taxon>Viridiplantae</taxon>
        <taxon>Streptophyta</taxon>
        <taxon>Embryophyta</taxon>
        <taxon>Tracheophyta</taxon>
        <taxon>Spermatophyta</taxon>
        <taxon>Magnoliopsida</taxon>
        <taxon>Ranunculales</taxon>
        <taxon>Circaeasteraceae</taxon>
        <taxon>Kingdonia</taxon>
    </lineage>
</organism>
<evidence type="ECO:0000256" key="1">
    <source>
        <dbReference type="ARBA" id="ARBA00007447"/>
    </source>
</evidence>
<dbReference type="SUPFAM" id="SSF50630">
    <property type="entry name" value="Acid proteases"/>
    <property type="match status" value="1"/>
</dbReference>
<dbReference type="InterPro" id="IPR033121">
    <property type="entry name" value="PEPTIDASE_A1"/>
</dbReference>
<dbReference type="InterPro" id="IPR021109">
    <property type="entry name" value="Peptidase_aspartic_dom_sf"/>
</dbReference>
<evidence type="ECO:0000313" key="4">
    <source>
        <dbReference type="Proteomes" id="UP000541444"/>
    </source>
</evidence>
<evidence type="ECO:0000259" key="2">
    <source>
        <dbReference type="PROSITE" id="PS51767"/>
    </source>
</evidence>
<dbReference type="Pfam" id="PF14543">
    <property type="entry name" value="TAXi_N"/>
    <property type="match status" value="1"/>
</dbReference>
<dbReference type="EMBL" id="JACGCM010000155">
    <property type="protein sequence ID" value="KAF6175722.1"/>
    <property type="molecule type" value="Genomic_DNA"/>
</dbReference>
<dbReference type="InterPro" id="IPR032799">
    <property type="entry name" value="TAXi_C"/>
</dbReference>
<dbReference type="InterPro" id="IPR032861">
    <property type="entry name" value="TAXi_N"/>
</dbReference>
<dbReference type="Pfam" id="PF14541">
    <property type="entry name" value="TAXi_C"/>
    <property type="match status" value="1"/>
</dbReference>
<protein>
    <recommendedName>
        <fullName evidence="2">Peptidase A1 domain-containing protein</fullName>
    </recommendedName>
</protein>
<keyword evidence="4" id="KW-1185">Reference proteome</keyword>
<dbReference type="InterPro" id="IPR001461">
    <property type="entry name" value="Aspartic_peptidase_A1"/>
</dbReference>
<dbReference type="Gene3D" id="2.40.70.10">
    <property type="entry name" value="Acid Proteases"/>
    <property type="match status" value="2"/>
</dbReference>
<feature type="domain" description="Peptidase A1" evidence="2">
    <location>
        <begin position="1"/>
        <end position="278"/>
    </location>
</feature>
<reference evidence="3 4" key="1">
    <citation type="journal article" date="2020" name="IScience">
        <title>Genome Sequencing of the Endangered Kingdonia uniflora (Circaeasteraceae, Ranunculales) Reveals Potential Mechanisms of Evolutionary Specialization.</title>
        <authorList>
            <person name="Sun Y."/>
            <person name="Deng T."/>
            <person name="Zhang A."/>
            <person name="Moore M.J."/>
            <person name="Landis J.B."/>
            <person name="Lin N."/>
            <person name="Zhang H."/>
            <person name="Zhang X."/>
            <person name="Huang J."/>
            <person name="Zhang X."/>
            <person name="Sun H."/>
            <person name="Wang H."/>
        </authorList>
    </citation>
    <scope>NUCLEOTIDE SEQUENCE [LARGE SCALE GENOMIC DNA]</scope>
    <source>
        <strain evidence="3">TB1705</strain>
        <tissue evidence="3">Leaf</tissue>
    </source>
</reference>
<dbReference type="InterPro" id="IPR001969">
    <property type="entry name" value="Aspartic_peptidase_AS"/>
</dbReference>
<accession>A0A7J7P8W0</accession>
<dbReference type="GO" id="GO:0006508">
    <property type="term" value="P:proteolysis"/>
    <property type="evidence" value="ECO:0007669"/>
    <property type="project" value="InterPro"/>
</dbReference>
<dbReference type="GO" id="GO:0004190">
    <property type="term" value="F:aspartic-type endopeptidase activity"/>
    <property type="evidence" value="ECO:0007669"/>
    <property type="project" value="InterPro"/>
</dbReference>
<evidence type="ECO:0000313" key="3">
    <source>
        <dbReference type="EMBL" id="KAF6175722.1"/>
    </source>
</evidence>
<dbReference type="OrthoDB" id="2747330at2759"/>
<comment type="similarity">
    <text evidence="1">Belongs to the peptidase A1 family.</text>
</comment>
<dbReference type="PANTHER" id="PTHR13683:SF743">
    <property type="entry name" value="ASPARTIC PROTEINASE-LIKE PROTEIN 1"/>
    <property type="match status" value="1"/>
</dbReference>